<dbReference type="PATRIC" id="fig|1302649.3.peg.2092"/>
<evidence type="ECO:0000256" key="1">
    <source>
        <dbReference type="ARBA" id="ARBA00001933"/>
    </source>
</evidence>
<dbReference type="Proteomes" id="UP000029380">
    <property type="component" value="Unassembled WGS sequence"/>
</dbReference>
<name>A0A091C1W5_9ENTE</name>
<feature type="domain" description="Aminotransferase class V" evidence="4">
    <location>
        <begin position="3"/>
        <end position="65"/>
    </location>
</feature>
<dbReference type="InterPro" id="IPR015424">
    <property type="entry name" value="PyrdxlP-dep_Trfase"/>
</dbReference>
<protein>
    <submittedName>
        <fullName evidence="5">Cysteine desulfurase</fullName>
        <ecNumber evidence="5">2.8.1.7</ecNumber>
    </submittedName>
</protein>
<comment type="cofactor">
    <cofactor evidence="1">
        <name>pyridoxal 5'-phosphate</name>
        <dbReference type="ChEBI" id="CHEBI:597326"/>
    </cofactor>
</comment>
<evidence type="ECO:0000313" key="6">
    <source>
        <dbReference type="Proteomes" id="UP000029380"/>
    </source>
</evidence>
<dbReference type="SUPFAM" id="SSF53383">
    <property type="entry name" value="PLP-dependent transferases"/>
    <property type="match status" value="1"/>
</dbReference>
<comment type="caution">
    <text evidence="5">The sequence shown here is derived from an EMBL/GenBank/DDBJ whole genome shotgun (WGS) entry which is preliminary data.</text>
</comment>
<dbReference type="PANTHER" id="PTHR11601">
    <property type="entry name" value="CYSTEINE DESULFURYLASE FAMILY MEMBER"/>
    <property type="match status" value="1"/>
</dbReference>
<keyword evidence="5" id="KW-0808">Transferase</keyword>
<organism evidence="5 6">
    <name type="scientific">Tetragenococcus muriaticus PMC-11-5</name>
    <dbReference type="NCBI Taxonomy" id="1302649"/>
    <lineage>
        <taxon>Bacteria</taxon>
        <taxon>Bacillati</taxon>
        <taxon>Bacillota</taxon>
        <taxon>Bacilli</taxon>
        <taxon>Lactobacillales</taxon>
        <taxon>Enterococcaceae</taxon>
        <taxon>Tetragenococcus</taxon>
    </lineage>
</organism>
<dbReference type="Pfam" id="PF00266">
    <property type="entry name" value="Aminotran_5"/>
    <property type="match status" value="1"/>
</dbReference>
<dbReference type="PANTHER" id="PTHR11601:SF34">
    <property type="entry name" value="CYSTEINE DESULFURASE"/>
    <property type="match status" value="1"/>
</dbReference>
<reference evidence="5 6" key="1">
    <citation type="submission" date="2014-08" db="EMBL/GenBank/DDBJ databases">
        <title>Genome sequence of Tetragenococcus muriaticus.</title>
        <authorList>
            <person name="Chuea-nongthon C."/>
            <person name="Rodtong S."/>
            <person name="Yongsawatdigul J."/>
            <person name="Steele J.L."/>
            <person name="Liu X.-y."/>
            <person name="Speers J."/>
            <person name="Glasner J.D."/>
            <person name="Neeno-Eckwall E.C."/>
        </authorList>
    </citation>
    <scope>NUCLEOTIDE SEQUENCE [LARGE SCALE GENOMIC DNA]</scope>
    <source>
        <strain evidence="5 6">PMC-11-5</strain>
    </source>
</reference>
<dbReference type="EMBL" id="JPVU01000231">
    <property type="protein sequence ID" value="KFN90052.1"/>
    <property type="molecule type" value="Genomic_DNA"/>
</dbReference>
<proteinExistence type="inferred from homology"/>
<evidence type="ECO:0000313" key="5">
    <source>
        <dbReference type="EMBL" id="KFN90052.1"/>
    </source>
</evidence>
<accession>A0A091C1W5</accession>
<evidence type="ECO:0000256" key="3">
    <source>
        <dbReference type="ARBA" id="ARBA00050776"/>
    </source>
</evidence>
<dbReference type="InterPro" id="IPR000192">
    <property type="entry name" value="Aminotrans_V_dom"/>
</dbReference>
<dbReference type="AlphaFoldDB" id="A0A091C1W5"/>
<sequence length="68" mass="7538">MRLVFNSGGTESDNTALIETAFAKQSQGKHIITTAIEHPSVLNTARYLEQLGFEVTYLPVDKKRPISC</sequence>
<dbReference type="GO" id="GO:0031071">
    <property type="term" value="F:cysteine desulfurase activity"/>
    <property type="evidence" value="ECO:0007669"/>
    <property type="project" value="UniProtKB-EC"/>
</dbReference>
<dbReference type="EC" id="2.8.1.7" evidence="5"/>
<gene>
    <name evidence="5" type="ORF">TMUPMC115_2095</name>
</gene>
<evidence type="ECO:0000256" key="2">
    <source>
        <dbReference type="ARBA" id="ARBA00006490"/>
    </source>
</evidence>
<evidence type="ECO:0000259" key="4">
    <source>
        <dbReference type="Pfam" id="PF00266"/>
    </source>
</evidence>
<comment type="similarity">
    <text evidence="2">Belongs to the class-V pyridoxal-phosphate-dependent aminotransferase family. NifS/IscS subfamily.</text>
</comment>
<dbReference type="InterPro" id="IPR015421">
    <property type="entry name" value="PyrdxlP-dep_Trfase_major"/>
</dbReference>
<dbReference type="Gene3D" id="3.40.640.10">
    <property type="entry name" value="Type I PLP-dependent aspartate aminotransferase-like (Major domain)"/>
    <property type="match status" value="1"/>
</dbReference>
<comment type="catalytic activity">
    <reaction evidence="3">
        <text>(sulfur carrier)-H + L-cysteine = (sulfur carrier)-SH + L-alanine</text>
        <dbReference type="Rhea" id="RHEA:43892"/>
        <dbReference type="Rhea" id="RHEA-COMP:14737"/>
        <dbReference type="Rhea" id="RHEA-COMP:14739"/>
        <dbReference type="ChEBI" id="CHEBI:29917"/>
        <dbReference type="ChEBI" id="CHEBI:35235"/>
        <dbReference type="ChEBI" id="CHEBI:57972"/>
        <dbReference type="ChEBI" id="CHEBI:64428"/>
        <dbReference type="EC" id="2.8.1.7"/>
    </reaction>
</comment>